<proteinExistence type="predicted"/>
<reference evidence="2" key="1">
    <citation type="submission" date="2016-05" db="EMBL/GenBank/DDBJ databases">
        <title>Comparative genomics of biotechnologically important yeasts.</title>
        <authorList>
            <consortium name="DOE Joint Genome Institute"/>
            <person name="Riley R."/>
            <person name="Haridas S."/>
            <person name="Wolfe K.H."/>
            <person name="Lopes M.R."/>
            <person name="Hittinger C.T."/>
            <person name="Goker M."/>
            <person name="Salamov A."/>
            <person name="Wisecaver J."/>
            <person name="Long T.M."/>
            <person name="Aerts A.L."/>
            <person name="Barry K."/>
            <person name="Choi C."/>
            <person name="Clum A."/>
            <person name="Coughlan A.Y."/>
            <person name="Deshpande S."/>
            <person name="Douglass A.P."/>
            <person name="Hanson S.J."/>
            <person name="Klenk H.-P."/>
            <person name="Labutti K."/>
            <person name="Lapidus A."/>
            <person name="Lindquist E."/>
            <person name="Lipzen A."/>
            <person name="Meier-Kolthoff J.P."/>
            <person name="Ohm R.A."/>
            <person name="Otillar R.P."/>
            <person name="Pangilinan J."/>
            <person name="Peng Y."/>
            <person name="Rokas A."/>
            <person name="Rosa C.A."/>
            <person name="Scheuner C."/>
            <person name="Sibirny A.A."/>
            <person name="Slot J.C."/>
            <person name="Stielow J.B."/>
            <person name="Sun H."/>
            <person name="Kurtzman C.P."/>
            <person name="Blackwell M."/>
            <person name="Grigoriev I.V."/>
            <person name="Jeffries T.W."/>
        </authorList>
    </citation>
    <scope>NUCLEOTIDE SEQUENCE [LARGE SCALE GENOMIC DNA]</scope>
    <source>
        <strain evidence="2">DSM 1968</strain>
    </source>
</reference>
<protein>
    <submittedName>
        <fullName evidence="1">Uncharacterized protein</fullName>
    </submittedName>
</protein>
<evidence type="ECO:0000313" key="1">
    <source>
        <dbReference type="EMBL" id="ODV62836.1"/>
    </source>
</evidence>
<dbReference type="OrthoDB" id="5584028at2759"/>
<organism evidence="1 2">
    <name type="scientific">Ascoidea rubescens DSM 1968</name>
    <dbReference type="NCBI Taxonomy" id="1344418"/>
    <lineage>
        <taxon>Eukaryota</taxon>
        <taxon>Fungi</taxon>
        <taxon>Dikarya</taxon>
        <taxon>Ascomycota</taxon>
        <taxon>Saccharomycotina</taxon>
        <taxon>Saccharomycetes</taxon>
        <taxon>Ascoideaceae</taxon>
        <taxon>Ascoidea</taxon>
    </lineage>
</organism>
<name>A0A1D2VMJ5_9ASCO</name>
<dbReference type="PANTHER" id="PTHR37852">
    <property type="entry name" value="YALI0B21208P"/>
    <property type="match status" value="1"/>
</dbReference>
<dbReference type="InParanoid" id="A0A1D2VMJ5"/>
<keyword evidence="2" id="KW-1185">Reference proteome</keyword>
<dbReference type="AlphaFoldDB" id="A0A1D2VMJ5"/>
<dbReference type="Proteomes" id="UP000095038">
    <property type="component" value="Unassembled WGS sequence"/>
</dbReference>
<feature type="non-terminal residue" evidence="1">
    <location>
        <position position="161"/>
    </location>
</feature>
<gene>
    <name evidence="1" type="ORF">ASCRUDRAFT_23932</name>
</gene>
<evidence type="ECO:0000313" key="2">
    <source>
        <dbReference type="Proteomes" id="UP000095038"/>
    </source>
</evidence>
<dbReference type="GeneID" id="30963450"/>
<sequence length="161" mass="19121">RDERFNLPPYVRLPIISMGTSLFGFISGCYEGYSKASLRYLAENSHRLPRNVKGWYFYHKRKNYYCLKEGMVEGFKYSPKISFIITSYFSFEALLDTIRQKKDFLNSVISTTTFCYAYAHYVKLSKYQKINMVKKGLKFGLAFGLIQDFFIYRRNGNLWYL</sequence>
<accession>A0A1D2VMJ5</accession>
<dbReference type="PANTHER" id="PTHR37852:SF1">
    <property type="entry name" value="HIG1 DOMAIN-CONTAINING PROTEIN"/>
    <property type="match status" value="1"/>
</dbReference>
<dbReference type="EMBL" id="KV454476">
    <property type="protein sequence ID" value="ODV62836.1"/>
    <property type="molecule type" value="Genomic_DNA"/>
</dbReference>
<dbReference type="STRING" id="1344418.A0A1D2VMJ5"/>
<feature type="non-terminal residue" evidence="1">
    <location>
        <position position="1"/>
    </location>
</feature>
<dbReference type="RefSeq" id="XP_020049143.1">
    <property type="nucleotide sequence ID" value="XM_020189814.1"/>
</dbReference>